<dbReference type="GO" id="GO:0016020">
    <property type="term" value="C:membrane"/>
    <property type="evidence" value="ECO:0007669"/>
    <property type="project" value="TreeGrafter"/>
</dbReference>
<sequence>MAFLTIAGSSNNTWQPTMGADTTTPSYWLNWRFFICAVFVLIAMVLASFLIWKYEEFNKPRSERRRRRQQETAGSLYKDEAWNTCVKGIHPAWLLAYRTISFLVLLSLIIANVVSDGGGIFYFYTQLNDAIKLTYSFIPAPSRKQFSLSSTFPIYVFTSYPLTDFCSQFHFQLGCCFSIYGYYFNKNSCCSNLIDHASLDSEQGTYVAPTLDATADVSNLYKSTGAYQEHHTRDAADVWGYIFQIIFQTCAGAVVLTDCVFWLIIYPFLMSKDFSLDFLVVCMHSINALFLLGDTTLNCMVLSCGCASYSMLWHLCFNSEVEALVAVKSISRVLSVCKWRQIFVFTIDIGSIMGLLC</sequence>
<feature type="transmembrane region" description="Helical" evidence="1">
    <location>
        <begin position="276"/>
        <end position="293"/>
    </location>
</feature>
<protein>
    <submittedName>
        <fullName evidence="2">Uncharacterized protein</fullName>
    </submittedName>
</protein>
<dbReference type="PANTHER" id="PTHR12242:SF32">
    <property type="entry name" value="PROTEIN, PUTATIVE-RELATED"/>
    <property type="match status" value="1"/>
</dbReference>
<feature type="transmembrane region" description="Helical" evidence="1">
    <location>
        <begin position="102"/>
        <end position="124"/>
    </location>
</feature>
<accession>A0A182BFB3</accession>
<name>A0A182BFB3_LUPAN</name>
<dbReference type="EMBL" id="KU678219">
    <property type="protein sequence ID" value="AMK47983.1"/>
    <property type="molecule type" value="Genomic_DNA"/>
</dbReference>
<dbReference type="PANTHER" id="PTHR12242">
    <property type="entry name" value="OS02G0130600 PROTEIN-RELATED"/>
    <property type="match status" value="1"/>
</dbReference>
<dbReference type="AlphaFoldDB" id="A0A182BFB3"/>
<evidence type="ECO:0000313" key="2">
    <source>
        <dbReference type="EMBL" id="AMK47983.1"/>
    </source>
</evidence>
<feature type="transmembrane region" description="Helical" evidence="1">
    <location>
        <begin position="29"/>
        <end position="52"/>
    </location>
</feature>
<keyword evidence="1" id="KW-0812">Transmembrane</keyword>
<organism evidence="2">
    <name type="scientific">Lupinus angustifolius</name>
    <name type="common">Narrow-leaved blue lupine</name>
    <dbReference type="NCBI Taxonomy" id="3871"/>
    <lineage>
        <taxon>Eukaryota</taxon>
        <taxon>Viridiplantae</taxon>
        <taxon>Streptophyta</taxon>
        <taxon>Embryophyta</taxon>
        <taxon>Tracheophyta</taxon>
        <taxon>Spermatophyta</taxon>
        <taxon>Magnoliopsida</taxon>
        <taxon>eudicotyledons</taxon>
        <taxon>Gunneridae</taxon>
        <taxon>Pentapetalae</taxon>
        <taxon>rosids</taxon>
        <taxon>fabids</taxon>
        <taxon>Fabales</taxon>
        <taxon>Fabaceae</taxon>
        <taxon>Papilionoideae</taxon>
        <taxon>50 kb inversion clade</taxon>
        <taxon>genistoids sensu lato</taxon>
        <taxon>core genistoids</taxon>
        <taxon>Genisteae</taxon>
        <taxon>Lupinus</taxon>
    </lineage>
</organism>
<evidence type="ECO:0000256" key="1">
    <source>
        <dbReference type="SAM" id="Phobius"/>
    </source>
</evidence>
<keyword evidence="1" id="KW-1133">Transmembrane helix</keyword>
<reference evidence="2" key="1">
    <citation type="journal article" date="2016" name="Chromosome Res.">
        <title>Integration of Lupinus angustifolius L. (narrow-leafed lupin) genome maps and comparative mapping within legumes.</title>
        <authorList>
            <person name="Wyrwa K."/>
            <person name="Ksiazkiewicz M."/>
            <person name="Szczepaniak A."/>
            <person name="Susek K."/>
            <person name="Podkowinski J."/>
            <person name="Naganowska B."/>
        </authorList>
    </citation>
    <scope>NUCLEOTIDE SEQUENCE</scope>
</reference>
<feature type="transmembrane region" description="Helical" evidence="1">
    <location>
        <begin position="241"/>
        <end position="264"/>
    </location>
</feature>
<keyword evidence="1" id="KW-0472">Membrane</keyword>
<proteinExistence type="predicted"/>